<evidence type="ECO:0000256" key="1">
    <source>
        <dbReference type="SAM" id="SignalP"/>
    </source>
</evidence>
<keyword evidence="3" id="KW-1185">Reference proteome</keyword>
<organism evidence="2 3">
    <name type="scientific">Glycomyces sambucus</name>
    <dbReference type="NCBI Taxonomy" id="380244"/>
    <lineage>
        <taxon>Bacteria</taxon>
        <taxon>Bacillati</taxon>
        <taxon>Actinomycetota</taxon>
        <taxon>Actinomycetes</taxon>
        <taxon>Glycomycetales</taxon>
        <taxon>Glycomycetaceae</taxon>
        <taxon>Glycomyces</taxon>
    </lineage>
</organism>
<evidence type="ECO:0000313" key="3">
    <source>
        <dbReference type="Proteomes" id="UP000198662"/>
    </source>
</evidence>
<reference evidence="3" key="1">
    <citation type="submission" date="2016-10" db="EMBL/GenBank/DDBJ databases">
        <authorList>
            <person name="Varghese N."/>
            <person name="Submissions S."/>
        </authorList>
    </citation>
    <scope>NUCLEOTIDE SEQUENCE [LARGE SCALE GENOMIC DNA]</scope>
    <source>
        <strain evidence="3">CGMCC 4.3147</strain>
    </source>
</reference>
<dbReference type="Proteomes" id="UP000198662">
    <property type="component" value="Unassembled WGS sequence"/>
</dbReference>
<dbReference type="OrthoDB" id="5190267at2"/>
<proteinExistence type="predicted"/>
<evidence type="ECO:0000313" key="2">
    <source>
        <dbReference type="EMBL" id="SDK93973.1"/>
    </source>
</evidence>
<accession>A0A1G9G0T3</accession>
<dbReference type="AlphaFoldDB" id="A0A1G9G0T3"/>
<feature type="signal peptide" evidence="1">
    <location>
        <begin position="1"/>
        <end position="24"/>
    </location>
</feature>
<evidence type="ECO:0008006" key="4">
    <source>
        <dbReference type="Google" id="ProtNLM"/>
    </source>
</evidence>
<dbReference type="EMBL" id="FNGF01000002">
    <property type="protein sequence ID" value="SDK93973.1"/>
    <property type="molecule type" value="Genomic_DNA"/>
</dbReference>
<protein>
    <recommendedName>
        <fullName evidence="4">Secreted protein</fullName>
    </recommendedName>
</protein>
<gene>
    <name evidence="2" type="ORF">SAMN05216298_2132</name>
</gene>
<sequence>MTLRRLIAKIAIALMVFGAGSAAAVIPASSAPAAEAAGCTVTTSISGPNKVGSNVNGVLRITVSGCAGRYWTEYSYLNGPSNDGRTVTYKGNRSYSVLLSAPCRNGTYRLILQIIGSGFDSYDEQAKTIRC</sequence>
<keyword evidence="1" id="KW-0732">Signal</keyword>
<feature type="chain" id="PRO_5038904630" description="Secreted protein" evidence="1">
    <location>
        <begin position="25"/>
        <end position="131"/>
    </location>
</feature>
<name>A0A1G9G0T3_9ACTN</name>
<dbReference type="RefSeq" id="WP_143034724.1">
    <property type="nucleotide sequence ID" value="NZ_FNGF01000002.1"/>
</dbReference>